<protein>
    <submittedName>
        <fullName evidence="1">Uncharacterized protein</fullName>
    </submittedName>
</protein>
<evidence type="ECO:0000313" key="1">
    <source>
        <dbReference type="EMBL" id="EGO20161.1"/>
    </source>
</evidence>
<dbReference type="KEGG" id="sla:SERLADRAFT_442306"/>
<dbReference type="Proteomes" id="UP000008064">
    <property type="component" value="Unassembled WGS sequence"/>
</dbReference>
<reference evidence="1" key="1">
    <citation type="submission" date="2011-04" db="EMBL/GenBank/DDBJ databases">
        <title>Evolution of plant cell wall degrading machinery underlies the functional diversity of forest fungi.</title>
        <authorList>
            <consortium name="US DOE Joint Genome Institute (JGI-PGF)"/>
            <person name="Eastwood D.C."/>
            <person name="Floudas D."/>
            <person name="Binder M."/>
            <person name="Majcherczyk A."/>
            <person name="Schneider P."/>
            <person name="Aerts A."/>
            <person name="Asiegbu F.O."/>
            <person name="Baker S.E."/>
            <person name="Barry K."/>
            <person name="Bendiksby M."/>
            <person name="Blumentritt M."/>
            <person name="Coutinho P.M."/>
            <person name="Cullen D."/>
            <person name="Cullen D."/>
            <person name="Gathman A."/>
            <person name="Goodell B."/>
            <person name="Henrissat B."/>
            <person name="Ihrmark K."/>
            <person name="Kauserud H."/>
            <person name="Kohler A."/>
            <person name="LaButti K."/>
            <person name="Lapidus A."/>
            <person name="Lavin J.L."/>
            <person name="Lee Y.-H."/>
            <person name="Lindquist E."/>
            <person name="Lilly W."/>
            <person name="Lucas S."/>
            <person name="Morin E."/>
            <person name="Murat C."/>
            <person name="Oguiza J.A."/>
            <person name="Park J."/>
            <person name="Pisabarro A.G."/>
            <person name="Riley R."/>
            <person name="Rosling A."/>
            <person name="Salamov A."/>
            <person name="Schmidt O."/>
            <person name="Schmutz J."/>
            <person name="Skrede I."/>
            <person name="Stenlid J."/>
            <person name="Wiebenga A."/>
            <person name="Xie X."/>
            <person name="Kues U."/>
            <person name="Hibbett D.S."/>
            <person name="Hoffmeister D."/>
            <person name="Hogberg N."/>
            <person name="Martin F."/>
            <person name="Grigoriev I.V."/>
            <person name="Watkinson S.C."/>
        </authorList>
    </citation>
    <scope>NUCLEOTIDE SEQUENCE</scope>
    <source>
        <strain evidence="1">S7.9</strain>
    </source>
</reference>
<dbReference type="AlphaFoldDB" id="F8P932"/>
<dbReference type="HOGENOM" id="CLU_2514018_0_0_1"/>
<gene>
    <name evidence="1" type="ORF">SERLADRAFT_442306</name>
</gene>
<name>F8P932_SERL9</name>
<sequence length="85" mass="9528">MGDLAAEPECLPRKTRLAGGQFFDISRNYMRRSRLGHPDLSHKIITPSEPYLKGIKKDFPHFSTGYSIPAELRPPNIGPTQIVPP</sequence>
<organism>
    <name type="scientific">Serpula lacrymans var. lacrymans (strain S7.9)</name>
    <name type="common">Dry rot fungus</name>
    <dbReference type="NCBI Taxonomy" id="578457"/>
    <lineage>
        <taxon>Eukaryota</taxon>
        <taxon>Fungi</taxon>
        <taxon>Dikarya</taxon>
        <taxon>Basidiomycota</taxon>
        <taxon>Agaricomycotina</taxon>
        <taxon>Agaricomycetes</taxon>
        <taxon>Agaricomycetidae</taxon>
        <taxon>Boletales</taxon>
        <taxon>Coniophorineae</taxon>
        <taxon>Serpulaceae</taxon>
        <taxon>Serpula</taxon>
    </lineage>
</organism>
<proteinExistence type="predicted"/>
<accession>F8P932</accession>
<dbReference type="GeneID" id="18815705"/>
<dbReference type="EMBL" id="GL945441">
    <property type="protein sequence ID" value="EGO20161.1"/>
    <property type="molecule type" value="Genomic_DNA"/>
</dbReference>
<dbReference type="RefSeq" id="XP_007322906.1">
    <property type="nucleotide sequence ID" value="XM_007322844.1"/>
</dbReference>